<dbReference type="AlphaFoldDB" id="A0AAD6XXP2"/>
<comment type="caution">
    <text evidence="2">The sequence shown here is derived from an EMBL/GenBank/DDBJ whole genome shotgun (WGS) entry which is preliminary data.</text>
</comment>
<accession>A0AAD6XXP2</accession>
<protein>
    <submittedName>
        <fullName evidence="2">Uncharacterized protein</fullName>
    </submittedName>
</protein>
<evidence type="ECO:0000313" key="3">
    <source>
        <dbReference type="Proteomes" id="UP001219525"/>
    </source>
</evidence>
<evidence type="ECO:0000313" key="2">
    <source>
        <dbReference type="EMBL" id="KAJ7189816.1"/>
    </source>
</evidence>
<reference evidence="2" key="1">
    <citation type="submission" date="2023-03" db="EMBL/GenBank/DDBJ databases">
        <title>Massive genome expansion in bonnet fungi (Mycena s.s.) driven by repeated elements and novel gene families across ecological guilds.</title>
        <authorList>
            <consortium name="Lawrence Berkeley National Laboratory"/>
            <person name="Harder C.B."/>
            <person name="Miyauchi S."/>
            <person name="Viragh M."/>
            <person name="Kuo A."/>
            <person name="Thoen E."/>
            <person name="Andreopoulos B."/>
            <person name="Lu D."/>
            <person name="Skrede I."/>
            <person name="Drula E."/>
            <person name="Henrissat B."/>
            <person name="Morin E."/>
            <person name="Kohler A."/>
            <person name="Barry K."/>
            <person name="LaButti K."/>
            <person name="Morin E."/>
            <person name="Salamov A."/>
            <person name="Lipzen A."/>
            <person name="Mereny Z."/>
            <person name="Hegedus B."/>
            <person name="Baldrian P."/>
            <person name="Stursova M."/>
            <person name="Weitz H."/>
            <person name="Taylor A."/>
            <person name="Grigoriev I.V."/>
            <person name="Nagy L.G."/>
            <person name="Martin F."/>
            <person name="Kauserud H."/>
        </authorList>
    </citation>
    <scope>NUCLEOTIDE SEQUENCE</scope>
    <source>
        <strain evidence="2">9144</strain>
    </source>
</reference>
<sequence length="252" mass="27658">MPEIPQQNLSLHGSGPTSSSYKSDSDISDFTDDTRKLLPKDASELAQNGNFDGIRSFGLIGWGFPTLSTLALLGHSKGTEKRQSDVDPANSVSRTAFRTRFGTVWFTSAVFVTQKLAIHANLHARQTLTATRDNLSAWGGLGSALSSLYSQFYLPASVTRTFVVTAYLGSIPLLHVTTPAIFSVDTGFNSSSPGLIKVETWGLPRFNQTIGTPNFDQSFPYNFSDFSVNAEYVPRILARTVPVTTSRFRFWQ</sequence>
<dbReference type="EMBL" id="JARJCW010000165">
    <property type="protein sequence ID" value="KAJ7189816.1"/>
    <property type="molecule type" value="Genomic_DNA"/>
</dbReference>
<name>A0AAD6XXP2_9AGAR</name>
<organism evidence="2 3">
    <name type="scientific">Mycena pura</name>
    <dbReference type="NCBI Taxonomy" id="153505"/>
    <lineage>
        <taxon>Eukaryota</taxon>
        <taxon>Fungi</taxon>
        <taxon>Dikarya</taxon>
        <taxon>Basidiomycota</taxon>
        <taxon>Agaricomycotina</taxon>
        <taxon>Agaricomycetes</taxon>
        <taxon>Agaricomycetidae</taxon>
        <taxon>Agaricales</taxon>
        <taxon>Marasmiineae</taxon>
        <taxon>Mycenaceae</taxon>
        <taxon>Mycena</taxon>
    </lineage>
</organism>
<proteinExistence type="predicted"/>
<dbReference type="Proteomes" id="UP001219525">
    <property type="component" value="Unassembled WGS sequence"/>
</dbReference>
<keyword evidence="3" id="KW-1185">Reference proteome</keyword>
<feature type="region of interest" description="Disordered" evidence="1">
    <location>
        <begin position="1"/>
        <end position="28"/>
    </location>
</feature>
<evidence type="ECO:0000256" key="1">
    <source>
        <dbReference type="SAM" id="MobiDB-lite"/>
    </source>
</evidence>
<gene>
    <name evidence="2" type="ORF">GGX14DRAFT_408521</name>
</gene>
<feature type="compositionally biased region" description="Polar residues" evidence="1">
    <location>
        <begin position="1"/>
        <end position="11"/>
    </location>
</feature>